<keyword evidence="8 10" id="KW-0675">Receptor</keyword>
<keyword evidence="6 10" id="KW-1133">Transmembrane helix</keyword>
<evidence type="ECO:0000256" key="6">
    <source>
        <dbReference type="ARBA" id="ARBA00022989"/>
    </source>
</evidence>
<keyword evidence="4 10" id="KW-0812">Transmembrane</keyword>
<dbReference type="EMBL" id="KQ981972">
    <property type="protein sequence ID" value="KYN31642.1"/>
    <property type="molecule type" value="Genomic_DNA"/>
</dbReference>
<dbReference type="GO" id="GO:0005886">
    <property type="term" value="C:plasma membrane"/>
    <property type="evidence" value="ECO:0007669"/>
    <property type="project" value="UniProtKB-SubCell"/>
</dbReference>
<dbReference type="GO" id="GO:0005549">
    <property type="term" value="F:odorant binding"/>
    <property type="evidence" value="ECO:0007669"/>
    <property type="project" value="InterPro"/>
</dbReference>
<keyword evidence="5 10" id="KW-0552">Olfaction</keyword>
<dbReference type="PANTHER" id="PTHR21137">
    <property type="entry name" value="ODORANT RECEPTOR"/>
    <property type="match status" value="1"/>
</dbReference>
<keyword evidence="9 10" id="KW-0807">Transducer</keyword>
<keyword evidence="3 10" id="KW-0716">Sensory transduction</keyword>
<evidence type="ECO:0000256" key="1">
    <source>
        <dbReference type="ARBA" id="ARBA00004651"/>
    </source>
</evidence>
<dbReference type="PANTHER" id="PTHR21137:SF35">
    <property type="entry name" value="ODORANT RECEPTOR 19A-RELATED"/>
    <property type="match status" value="1"/>
</dbReference>
<keyword evidence="7 10" id="KW-0472">Membrane</keyword>
<evidence type="ECO:0000256" key="3">
    <source>
        <dbReference type="ARBA" id="ARBA00022606"/>
    </source>
</evidence>
<organism evidence="11 12">
    <name type="scientific">Trachymyrmex septentrionalis</name>
    <dbReference type="NCBI Taxonomy" id="34720"/>
    <lineage>
        <taxon>Eukaryota</taxon>
        <taxon>Metazoa</taxon>
        <taxon>Ecdysozoa</taxon>
        <taxon>Arthropoda</taxon>
        <taxon>Hexapoda</taxon>
        <taxon>Insecta</taxon>
        <taxon>Pterygota</taxon>
        <taxon>Neoptera</taxon>
        <taxon>Endopterygota</taxon>
        <taxon>Hymenoptera</taxon>
        <taxon>Apocrita</taxon>
        <taxon>Aculeata</taxon>
        <taxon>Formicoidea</taxon>
        <taxon>Formicidae</taxon>
        <taxon>Myrmicinae</taxon>
        <taxon>Trachymyrmex</taxon>
    </lineage>
</organism>
<dbReference type="STRING" id="34720.A0A151JTD6"/>
<comment type="caution">
    <text evidence="10">Lacks conserved residue(s) required for the propagation of feature annotation.</text>
</comment>
<protein>
    <recommendedName>
        <fullName evidence="10">Odorant receptor</fullName>
    </recommendedName>
</protein>
<feature type="transmembrane region" description="Helical" evidence="10">
    <location>
        <begin position="169"/>
        <end position="190"/>
    </location>
</feature>
<dbReference type="AlphaFoldDB" id="A0A151JTD6"/>
<feature type="transmembrane region" description="Helical" evidence="10">
    <location>
        <begin position="65"/>
        <end position="85"/>
    </location>
</feature>
<feature type="transmembrane region" description="Helical" evidence="10">
    <location>
        <begin position="127"/>
        <end position="148"/>
    </location>
</feature>
<keyword evidence="12" id="KW-1185">Reference proteome</keyword>
<dbReference type="Proteomes" id="UP000078541">
    <property type="component" value="Unassembled WGS sequence"/>
</dbReference>
<gene>
    <name evidence="11" type="ORF">ALC56_14044</name>
</gene>
<reference evidence="11 12" key="1">
    <citation type="submission" date="2016-03" db="EMBL/GenBank/DDBJ databases">
        <title>Trachymyrmex septentrionalis WGS genome.</title>
        <authorList>
            <person name="Nygaard S."/>
            <person name="Hu H."/>
            <person name="Boomsma J."/>
            <person name="Zhang G."/>
        </authorList>
    </citation>
    <scope>NUCLEOTIDE SEQUENCE [LARGE SCALE GENOMIC DNA]</scope>
    <source>
        <strain evidence="11">Tsep2-gDNA-1</strain>
        <tissue evidence="11">Whole body</tissue>
    </source>
</reference>
<dbReference type="OrthoDB" id="8185860at2759"/>
<evidence type="ECO:0000256" key="10">
    <source>
        <dbReference type="RuleBase" id="RU351113"/>
    </source>
</evidence>
<feature type="transmembrane region" description="Helical" evidence="10">
    <location>
        <begin position="372"/>
        <end position="392"/>
    </location>
</feature>
<feature type="transmembrane region" description="Helical" evidence="10">
    <location>
        <begin position="340"/>
        <end position="360"/>
    </location>
</feature>
<evidence type="ECO:0000256" key="8">
    <source>
        <dbReference type="ARBA" id="ARBA00023170"/>
    </source>
</evidence>
<name>A0A151JTD6_9HYME</name>
<proteinExistence type="inferred from homology"/>
<comment type="similarity">
    <text evidence="10">Belongs to the insect chemoreceptor superfamily. Heteromeric odorant receptor channel (TC 1.A.69) family.</text>
</comment>
<keyword evidence="2" id="KW-1003">Cell membrane</keyword>
<accession>A0A151JTD6</accession>
<evidence type="ECO:0000256" key="4">
    <source>
        <dbReference type="ARBA" id="ARBA00022692"/>
    </source>
</evidence>
<evidence type="ECO:0000256" key="2">
    <source>
        <dbReference type="ARBA" id="ARBA00022475"/>
    </source>
</evidence>
<dbReference type="GO" id="GO:0004984">
    <property type="term" value="F:olfactory receptor activity"/>
    <property type="evidence" value="ECO:0007669"/>
    <property type="project" value="InterPro"/>
</dbReference>
<evidence type="ECO:0000313" key="12">
    <source>
        <dbReference type="Proteomes" id="UP000078541"/>
    </source>
</evidence>
<feature type="transmembrane region" description="Helical" evidence="10">
    <location>
        <begin position="266"/>
        <end position="289"/>
    </location>
</feature>
<evidence type="ECO:0000256" key="7">
    <source>
        <dbReference type="ARBA" id="ARBA00023136"/>
    </source>
</evidence>
<dbReference type="Pfam" id="PF02949">
    <property type="entry name" value="7tm_6"/>
    <property type="match status" value="1"/>
</dbReference>
<evidence type="ECO:0000256" key="9">
    <source>
        <dbReference type="ARBA" id="ARBA00023224"/>
    </source>
</evidence>
<evidence type="ECO:0000256" key="5">
    <source>
        <dbReference type="ARBA" id="ARBA00022725"/>
    </source>
</evidence>
<dbReference type="InterPro" id="IPR004117">
    <property type="entry name" value="7tm6_olfct_rcpt"/>
</dbReference>
<evidence type="ECO:0000313" key="11">
    <source>
        <dbReference type="EMBL" id="KYN31642.1"/>
    </source>
</evidence>
<feature type="transmembrane region" description="Helical" evidence="10">
    <location>
        <begin position="32"/>
        <end position="53"/>
    </location>
</feature>
<comment type="subcellular location">
    <subcellularLocation>
        <location evidence="1 10">Cell membrane</location>
        <topology evidence="1 10">Multi-pass membrane protein</topology>
    </subcellularLocation>
</comment>
<dbReference type="GO" id="GO:0007165">
    <property type="term" value="P:signal transduction"/>
    <property type="evidence" value="ECO:0007669"/>
    <property type="project" value="UniProtKB-KW"/>
</dbReference>
<dbReference type="KEGG" id="tsep:108755147"/>
<feature type="transmembrane region" description="Helical" evidence="10">
    <location>
        <begin position="295"/>
        <end position="319"/>
    </location>
</feature>
<sequence length="395" mass="46255">MDFQNVNPLNVWLNVFTGNLLPMVDHDPSISFFWRMYSVFVWILEIAVTIMMIPGFMYVSMEKAVNDSLICFVETIEMFFMIWRINARKDLMYLLIQKLNEMLHTADETMKNIVTETLNPIKVPLNFYWTTGTMSIIAWHLVTFLVIFEKNLFYYEDYRVPAGFFKQPFSLKVFLLGGLFILLGMVYAFIKKVSAEVYTVHLILMITAQYRYIAEKIAMIFQEENEGDECQKRHFSTSYREKETEIRALCRHHNEMIYLMSMLKELLSLTFSVMYINNVLRFCFIGVMLGNLAKVTFFEAISVIIYTSGALAQLYILCSCVQQLINASTEISDKAFHEKWYLLQPSIKHLFILIIMANKLECKMATFKNFNFSLPSFMAILNQSYSIALLFLKTN</sequence>